<name>A0ABU2H8S9_9ACTN</name>
<keyword evidence="6" id="KW-0418">Kinase</keyword>
<feature type="compositionally biased region" description="Pro residues" evidence="8">
    <location>
        <begin position="271"/>
        <end position="287"/>
    </location>
</feature>
<feature type="compositionally biased region" description="Low complexity" evidence="8">
    <location>
        <begin position="24"/>
        <end position="35"/>
    </location>
</feature>
<comment type="caution">
    <text evidence="10">The sequence shown here is derived from an EMBL/GenBank/DDBJ whole genome shotgun (WGS) entry which is preliminary data.</text>
</comment>
<protein>
    <recommendedName>
        <fullName evidence="2">histidine kinase</fullName>
        <ecNumber evidence="2">2.7.13.3</ecNumber>
    </recommendedName>
</protein>
<feature type="region of interest" description="Disordered" evidence="8">
    <location>
        <begin position="269"/>
        <end position="369"/>
    </location>
</feature>
<evidence type="ECO:0000256" key="2">
    <source>
        <dbReference type="ARBA" id="ARBA00012438"/>
    </source>
</evidence>
<accession>A0ABU2H8S9</accession>
<comment type="catalytic activity">
    <reaction evidence="1">
        <text>ATP + protein L-histidine = ADP + protein N-phospho-L-histidine.</text>
        <dbReference type="EC" id="2.7.13.3"/>
    </reaction>
</comment>
<dbReference type="Pfam" id="PF02518">
    <property type="entry name" value="HATPase_c"/>
    <property type="match status" value="1"/>
</dbReference>
<keyword evidence="11" id="KW-1185">Reference proteome</keyword>
<evidence type="ECO:0000256" key="6">
    <source>
        <dbReference type="ARBA" id="ARBA00022777"/>
    </source>
</evidence>
<proteinExistence type="predicted"/>
<dbReference type="PANTHER" id="PTHR45436">
    <property type="entry name" value="SENSOR HISTIDINE KINASE YKOH"/>
    <property type="match status" value="1"/>
</dbReference>
<feature type="compositionally biased region" description="Low complexity" evidence="8">
    <location>
        <begin position="288"/>
        <end position="310"/>
    </location>
</feature>
<evidence type="ECO:0000259" key="9">
    <source>
        <dbReference type="PROSITE" id="PS50109"/>
    </source>
</evidence>
<dbReference type="Gene3D" id="3.30.565.10">
    <property type="entry name" value="Histidine kinase-like ATPase, C-terminal domain"/>
    <property type="match status" value="1"/>
</dbReference>
<evidence type="ECO:0000256" key="8">
    <source>
        <dbReference type="SAM" id="MobiDB-lite"/>
    </source>
</evidence>
<keyword evidence="4" id="KW-0808">Transferase</keyword>
<dbReference type="InterPro" id="IPR036890">
    <property type="entry name" value="HATPase_C_sf"/>
</dbReference>
<evidence type="ECO:0000313" key="11">
    <source>
        <dbReference type="Proteomes" id="UP001250214"/>
    </source>
</evidence>
<dbReference type="InterPro" id="IPR050428">
    <property type="entry name" value="TCS_sensor_his_kinase"/>
</dbReference>
<dbReference type="InterPro" id="IPR005467">
    <property type="entry name" value="His_kinase_dom"/>
</dbReference>
<keyword evidence="10" id="KW-0547">Nucleotide-binding</keyword>
<keyword evidence="7" id="KW-1133">Transmembrane helix</keyword>
<evidence type="ECO:0000256" key="1">
    <source>
        <dbReference type="ARBA" id="ARBA00000085"/>
    </source>
</evidence>
<dbReference type="RefSeq" id="WP_310913280.1">
    <property type="nucleotide sequence ID" value="NZ_JAVLVT010000007.1"/>
</dbReference>
<feature type="compositionally biased region" description="Low complexity" evidence="8">
    <location>
        <begin position="329"/>
        <end position="341"/>
    </location>
</feature>
<dbReference type="SMART" id="SM00387">
    <property type="entry name" value="HATPase_c"/>
    <property type="match status" value="1"/>
</dbReference>
<dbReference type="PROSITE" id="PS50109">
    <property type="entry name" value="HIS_KIN"/>
    <property type="match status" value="1"/>
</dbReference>
<dbReference type="Proteomes" id="UP001250214">
    <property type="component" value="Unassembled WGS sequence"/>
</dbReference>
<keyword evidence="7" id="KW-0472">Membrane</keyword>
<evidence type="ECO:0000256" key="5">
    <source>
        <dbReference type="ARBA" id="ARBA00022692"/>
    </source>
</evidence>
<evidence type="ECO:0000256" key="4">
    <source>
        <dbReference type="ARBA" id="ARBA00022679"/>
    </source>
</evidence>
<feature type="compositionally biased region" description="Polar residues" evidence="8">
    <location>
        <begin position="13"/>
        <end position="23"/>
    </location>
</feature>
<gene>
    <name evidence="10" type="ORF">RIF23_15585</name>
</gene>
<keyword evidence="5" id="KW-0812">Transmembrane</keyword>
<evidence type="ECO:0000313" key="10">
    <source>
        <dbReference type="EMBL" id="MDS1271717.1"/>
    </source>
</evidence>
<dbReference type="SUPFAM" id="SSF55874">
    <property type="entry name" value="ATPase domain of HSP90 chaperone/DNA topoisomerase II/histidine kinase"/>
    <property type="match status" value="1"/>
</dbReference>
<sequence length="369" mass="38114">MVDGESTPEEVTGGSNAHTTTGTAAPVDSADSAAPAQPPEAAEHSEATLSSAAMASLAMRDLTLVESLLDVLEGLENETEDPDLLAKLFKMDNLATRMRRNGENLLVLAGQGPEDPHLEPMPILDVARAAISEIGDYNRVQVGKLPDSHLAGPVGDDLAHLLAELLDNATAKSPEHAQVVVSGQPMADGKLLLAVEDEGIGVPAEQLGSLNERLAGSAEVDEGGMRHMGLYVVSRIAHRHGMQVQLEQRAFRGMSAFVVVPHHLLREPISSQPPPLAQGPAPAPAPAPASGGPRPGSSPSGATTTAAGLPRRSARQAATPVLDPDDDSPPATSTATPATEAGAGNRAQRISSDIDGFLAGERAAAQEEQ</sequence>
<evidence type="ECO:0000256" key="7">
    <source>
        <dbReference type="ARBA" id="ARBA00022989"/>
    </source>
</evidence>
<dbReference type="EMBL" id="JAVLVT010000007">
    <property type="protein sequence ID" value="MDS1271717.1"/>
    <property type="molecule type" value="Genomic_DNA"/>
</dbReference>
<feature type="region of interest" description="Disordered" evidence="8">
    <location>
        <begin position="1"/>
        <end position="48"/>
    </location>
</feature>
<organism evidence="10 11">
    <name type="scientific">Lipingzhangella rawalii</name>
    <dbReference type="NCBI Taxonomy" id="2055835"/>
    <lineage>
        <taxon>Bacteria</taxon>
        <taxon>Bacillati</taxon>
        <taxon>Actinomycetota</taxon>
        <taxon>Actinomycetes</taxon>
        <taxon>Streptosporangiales</taxon>
        <taxon>Nocardiopsidaceae</taxon>
        <taxon>Lipingzhangella</taxon>
    </lineage>
</organism>
<dbReference type="InterPro" id="IPR003594">
    <property type="entry name" value="HATPase_dom"/>
</dbReference>
<evidence type="ECO:0000256" key="3">
    <source>
        <dbReference type="ARBA" id="ARBA00022553"/>
    </source>
</evidence>
<feature type="domain" description="Histidine kinase" evidence="9">
    <location>
        <begin position="158"/>
        <end position="264"/>
    </location>
</feature>
<dbReference type="EC" id="2.7.13.3" evidence="2"/>
<keyword evidence="10" id="KW-0067">ATP-binding</keyword>
<dbReference type="GO" id="GO:0005524">
    <property type="term" value="F:ATP binding"/>
    <property type="evidence" value="ECO:0007669"/>
    <property type="project" value="UniProtKB-KW"/>
</dbReference>
<dbReference type="PANTHER" id="PTHR45436:SF5">
    <property type="entry name" value="SENSOR HISTIDINE KINASE TRCS"/>
    <property type="match status" value="1"/>
</dbReference>
<keyword evidence="3" id="KW-0597">Phosphoprotein</keyword>
<reference evidence="11" key="1">
    <citation type="submission" date="2023-07" db="EMBL/GenBank/DDBJ databases">
        <title>Novel species in the genus Lipingzhangella isolated from Sambhar Salt Lake.</title>
        <authorList>
            <person name="Jiya N."/>
            <person name="Kajale S."/>
            <person name="Sharma A."/>
        </authorList>
    </citation>
    <scope>NUCLEOTIDE SEQUENCE [LARGE SCALE GENOMIC DNA]</scope>
    <source>
        <strain evidence="11">LS1_29</strain>
    </source>
</reference>